<evidence type="ECO:0000256" key="2">
    <source>
        <dbReference type="ARBA" id="ARBA00023015"/>
    </source>
</evidence>
<proteinExistence type="inferred from homology"/>
<dbReference type="PANTHER" id="PTHR30126:SF40">
    <property type="entry name" value="HTH-TYPE TRANSCRIPTIONAL REGULATOR GLTR"/>
    <property type="match status" value="1"/>
</dbReference>
<dbReference type="Gene3D" id="3.40.190.10">
    <property type="entry name" value="Periplasmic binding protein-like II"/>
    <property type="match status" value="2"/>
</dbReference>
<dbReference type="Pfam" id="PF03466">
    <property type="entry name" value="LysR_substrate"/>
    <property type="match status" value="1"/>
</dbReference>
<dbReference type="SUPFAM" id="SSF53850">
    <property type="entry name" value="Periplasmic binding protein-like II"/>
    <property type="match status" value="1"/>
</dbReference>
<comment type="caution">
    <text evidence="6">The sequence shown here is derived from an EMBL/GenBank/DDBJ whole genome shotgun (WGS) entry which is preliminary data.</text>
</comment>
<gene>
    <name evidence="6" type="ORF">BA896_019125</name>
</gene>
<dbReference type="Pfam" id="PF00126">
    <property type="entry name" value="HTH_1"/>
    <property type="match status" value="1"/>
</dbReference>
<evidence type="ECO:0000256" key="1">
    <source>
        <dbReference type="ARBA" id="ARBA00009437"/>
    </source>
</evidence>
<dbReference type="PROSITE" id="PS50931">
    <property type="entry name" value="HTH_LYSR"/>
    <property type="match status" value="1"/>
</dbReference>
<keyword evidence="2" id="KW-0805">Transcription regulation</keyword>
<dbReference type="GO" id="GO:0003700">
    <property type="term" value="F:DNA-binding transcription factor activity"/>
    <property type="evidence" value="ECO:0007669"/>
    <property type="project" value="InterPro"/>
</dbReference>
<name>A0A1E8PMB4_9BURK</name>
<reference evidence="6 7" key="1">
    <citation type="submission" date="2016-10" db="EMBL/GenBank/DDBJ databases">
        <title>Updated version of Genome Assembly of Janthinobacterium lividum ERGS5:01.</title>
        <authorList>
            <person name="Kumar R."/>
            <person name="Acharya V."/>
            <person name="Singh D."/>
        </authorList>
    </citation>
    <scope>NUCLEOTIDE SEQUENCE [LARGE SCALE GENOMIC DNA]</scope>
    <source>
        <strain evidence="6 7">ERGS5:01</strain>
    </source>
</reference>
<keyword evidence="3" id="KW-0238">DNA-binding</keyword>
<dbReference type="PANTHER" id="PTHR30126">
    <property type="entry name" value="HTH-TYPE TRANSCRIPTIONAL REGULATOR"/>
    <property type="match status" value="1"/>
</dbReference>
<dbReference type="InterPro" id="IPR036390">
    <property type="entry name" value="WH_DNA-bd_sf"/>
</dbReference>
<accession>A0A1E8PMB4</accession>
<protein>
    <submittedName>
        <fullName evidence="6">LysR family transcriptional regulator</fullName>
    </submittedName>
</protein>
<keyword evidence="4" id="KW-0804">Transcription</keyword>
<dbReference type="Gene3D" id="1.10.10.10">
    <property type="entry name" value="Winged helix-like DNA-binding domain superfamily/Winged helix DNA-binding domain"/>
    <property type="match status" value="1"/>
</dbReference>
<dbReference type="InterPro" id="IPR005119">
    <property type="entry name" value="LysR_subst-bd"/>
</dbReference>
<evidence type="ECO:0000313" key="6">
    <source>
        <dbReference type="EMBL" id="OFJ46874.1"/>
    </source>
</evidence>
<dbReference type="AlphaFoldDB" id="A0A1E8PMB4"/>
<evidence type="ECO:0000256" key="4">
    <source>
        <dbReference type="ARBA" id="ARBA00023163"/>
    </source>
</evidence>
<dbReference type="GO" id="GO:0000976">
    <property type="term" value="F:transcription cis-regulatory region binding"/>
    <property type="evidence" value="ECO:0007669"/>
    <property type="project" value="TreeGrafter"/>
</dbReference>
<sequence>MEMESLTIFCAVASELSVTQAAARLGRAPSSVTTRIQQLEADMGAQLFVRTNKRMALTAAGERFLEYAQRLLALAEEARHVVTGGREGGTLRVGSMESTAASRLPALLAAYHARYPVTRLALSTGPSRPLIEQVRTGLLDCAFVALPPAFGGAAALGELGLASASVWREELCLLLPASEGSVRRAVDVRTRSLAAFPQGCTYRSIAEEVLGVAGSTQWRVQELSSYHAMIACVAAGACVTLLPASVLALSDAPATLKTLSVGQADTLLVWRAGFDVPAFQHLLVQLDVKLQELIRTGSES</sequence>
<evidence type="ECO:0000256" key="3">
    <source>
        <dbReference type="ARBA" id="ARBA00023125"/>
    </source>
</evidence>
<dbReference type="EMBL" id="MAQB02000010">
    <property type="protein sequence ID" value="OFJ46874.1"/>
    <property type="molecule type" value="Genomic_DNA"/>
</dbReference>
<dbReference type="InterPro" id="IPR000847">
    <property type="entry name" value="LysR_HTH_N"/>
</dbReference>
<evidence type="ECO:0000313" key="7">
    <source>
        <dbReference type="Proteomes" id="UP000092634"/>
    </source>
</evidence>
<feature type="domain" description="HTH lysR-type" evidence="5">
    <location>
        <begin position="1"/>
        <end position="58"/>
    </location>
</feature>
<dbReference type="InterPro" id="IPR036388">
    <property type="entry name" value="WH-like_DNA-bd_sf"/>
</dbReference>
<dbReference type="Proteomes" id="UP000092634">
    <property type="component" value="Unassembled WGS sequence"/>
</dbReference>
<evidence type="ECO:0000259" key="5">
    <source>
        <dbReference type="PROSITE" id="PS50931"/>
    </source>
</evidence>
<dbReference type="SUPFAM" id="SSF46785">
    <property type="entry name" value="Winged helix' DNA-binding domain"/>
    <property type="match status" value="1"/>
</dbReference>
<comment type="similarity">
    <text evidence="1">Belongs to the LysR transcriptional regulatory family.</text>
</comment>
<dbReference type="FunFam" id="1.10.10.10:FF:000001">
    <property type="entry name" value="LysR family transcriptional regulator"/>
    <property type="match status" value="1"/>
</dbReference>
<organism evidence="6 7">
    <name type="scientific">Janthinobacterium lividum</name>
    <dbReference type="NCBI Taxonomy" id="29581"/>
    <lineage>
        <taxon>Bacteria</taxon>
        <taxon>Pseudomonadati</taxon>
        <taxon>Pseudomonadota</taxon>
        <taxon>Betaproteobacteria</taxon>
        <taxon>Burkholderiales</taxon>
        <taxon>Oxalobacteraceae</taxon>
        <taxon>Janthinobacterium</taxon>
    </lineage>
</organism>